<dbReference type="AlphaFoldDB" id="A0A4Z0JDR7"/>
<name>A0A4Z0JDR7_9LACO</name>
<dbReference type="OrthoDB" id="9798454at2"/>
<comment type="caution">
    <text evidence="1">The sequence shown here is derived from an EMBL/GenBank/DDBJ whole genome shotgun (WGS) entry which is preliminary data.</text>
</comment>
<dbReference type="EMBL" id="RKLX01000001">
    <property type="protein sequence ID" value="TGD20473.1"/>
    <property type="molecule type" value="Genomic_DNA"/>
</dbReference>
<reference evidence="1 2" key="1">
    <citation type="submission" date="2018-10" db="EMBL/GenBank/DDBJ databases">
        <title>Lactobacillus sp. R7 and Lactobacillus sp. R19 isolated from fermented mustard green product of Taiwan.</title>
        <authorList>
            <person name="Lin S.-T."/>
        </authorList>
    </citation>
    <scope>NUCLEOTIDE SEQUENCE [LARGE SCALE GENOMIC DNA]</scope>
    <source>
        <strain evidence="1 2">BCRC 81129</strain>
    </source>
</reference>
<sequence length="95" mass="10595">MLKGFAYEEAPAWRGLLTNIQKATVITTATVTKDYLRTQAGDPIQGNLINRVFADIGIDPQHTNWIHLGEANTTTDDVRERFLATLPQRVLTGQD</sequence>
<dbReference type="Proteomes" id="UP000297348">
    <property type="component" value="Unassembled WGS sequence"/>
</dbReference>
<evidence type="ECO:0000313" key="2">
    <source>
        <dbReference type="Proteomes" id="UP000297348"/>
    </source>
</evidence>
<proteinExistence type="predicted"/>
<accession>A0A4Z0JDR7</accession>
<keyword evidence="2" id="KW-1185">Reference proteome</keyword>
<protein>
    <submittedName>
        <fullName evidence="1">Uncharacterized protein</fullName>
    </submittedName>
</protein>
<evidence type="ECO:0000313" key="1">
    <source>
        <dbReference type="EMBL" id="TGD20473.1"/>
    </source>
</evidence>
<gene>
    <name evidence="1" type="ORF">EGT51_01610</name>
</gene>
<organism evidence="1 2">
    <name type="scientific">Levilactobacillus suantsaiihabitans</name>
    <dbReference type="NCBI Taxonomy" id="2487722"/>
    <lineage>
        <taxon>Bacteria</taxon>
        <taxon>Bacillati</taxon>
        <taxon>Bacillota</taxon>
        <taxon>Bacilli</taxon>
        <taxon>Lactobacillales</taxon>
        <taxon>Lactobacillaceae</taxon>
        <taxon>Levilactobacillus</taxon>
    </lineage>
</organism>